<evidence type="ECO:0000256" key="2">
    <source>
        <dbReference type="SAM" id="Phobius"/>
    </source>
</evidence>
<evidence type="ECO:0000256" key="1">
    <source>
        <dbReference type="SAM" id="MobiDB-lite"/>
    </source>
</evidence>
<dbReference type="Pfam" id="PF00487">
    <property type="entry name" value="FA_desaturase"/>
    <property type="match status" value="1"/>
</dbReference>
<feature type="transmembrane region" description="Helical" evidence="2">
    <location>
        <begin position="235"/>
        <end position="255"/>
    </location>
</feature>
<keyword evidence="5" id="KW-1185">Reference proteome</keyword>
<feature type="transmembrane region" description="Helical" evidence="2">
    <location>
        <begin position="52"/>
        <end position="70"/>
    </location>
</feature>
<reference evidence="4 5" key="1">
    <citation type="submission" date="2019-02" db="EMBL/GenBank/DDBJ databases">
        <title>Genomic Encyclopedia of Type Strains, Phase IV (KMG-IV): sequencing the most valuable type-strain genomes for metagenomic binning, comparative biology and taxonomic classification.</title>
        <authorList>
            <person name="Goeker M."/>
        </authorList>
    </citation>
    <scope>NUCLEOTIDE SEQUENCE [LARGE SCALE GENOMIC DNA]</scope>
    <source>
        <strain evidence="4 5">DSM 45622</strain>
    </source>
</reference>
<comment type="caution">
    <text evidence="4">The sequence shown here is derived from an EMBL/GenBank/DDBJ whole genome shotgun (WGS) entry which is preliminary data.</text>
</comment>
<dbReference type="OrthoDB" id="104711at2"/>
<dbReference type="PANTHER" id="PTHR19353:SF19">
    <property type="entry name" value="DELTA(5) FATTY ACID DESATURASE C-RELATED"/>
    <property type="match status" value="1"/>
</dbReference>
<dbReference type="InterPro" id="IPR012171">
    <property type="entry name" value="Fatty_acid_desaturase"/>
</dbReference>
<keyword evidence="2" id="KW-1133">Transmembrane helix</keyword>
<dbReference type="GO" id="GO:0008610">
    <property type="term" value="P:lipid biosynthetic process"/>
    <property type="evidence" value="ECO:0007669"/>
    <property type="project" value="UniProtKB-ARBA"/>
</dbReference>
<dbReference type="Proteomes" id="UP000293638">
    <property type="component" value="Unassembled WGS sequence"/>
</dbReference>
<sequence length="367" mass="40722">MTPSTPAAAEPATRPAPQRPRERAVSDYAELSRRIQEAGLLRRAHAYYWSRIAFYGVAFAGAWATLVLVGDSWWQLLVAVWVSLVVVQVTFLGHDAAHRQVFASHAWNEWSARIFAGGIAGLSYRWWTSKHNRHHSGPNQVGRDPDIESAVLAFTLESAAERHGLRAWFARRQGWAFFPLLLLEGVNLHAQGVIELVGKRGAQAPHRVVELALLVTRLAANLAVVVLVLPPGKAAAFLAVQLGLTGLLLGGSFAPNHKGMPVVPREMRVDFLRRQVLMSRNVRGGRLVDWAMGGLNYQVEHHLFPSMPRPHLRRAKPLVEAFCAERGVTYTETGLFESYGIVVRYLNAVGLRARDPFTCPLVSVYRG</sequence>
<gene>
    <name evidence="4" type="ORF">EV189_0231</name>
</gene>
<name>A0A4Q7NVK3_9ACTN</name>
<dbReference type="RefSeq" id="WP_130491120.1">
    <property type="nucleotide sequence ID" value="NZ_SGXD01000001.1"/>
</dbReference>
<dbReference type="AlphaFoldDB" id="A0A4Q7NVK3"/>
<feature type="domain" description="Fatty acid desaturase" evidence="3">
    <location>
        <begin position="72"/>
        <end position="333"/>
    </location>
</feature>
<dbReference type="CDD" id="cd03506">
    <property type="entry name" value="Delta6-FADS-like"/>
    <property type="match status" value="1"/>
</dbReference>
<dbReference type="InterPro" id="IPR005804">
    <property type="entry name" value="FA_desaturase_dom"/>
</dbReference>
<accession>A0A4Q7NVK3</accession>
<feature type="transmembrane region" description="Helical" evidence="2">
    <location>
        <begin position="208"/>
        <end position="229"/>
    </location>
</feature>
<dbReference type="PANTHER" id="PTHR19353">
    <property type="entry name" value="FATTY ACID DESATURASE 2"/>
    <property type="match status" value="1"/>
</dbReference>
<feature type="transmembrane region" description="Helical" evidence="2">
    <location>
        <begin position="76"/>
        <end position="93"/>
    </location>
</feature>
<evidence type="ECO:0000259" key="3">
    <source>
        <dbReference type="Pfam" id="PF00487"/>
    </source>
</evidence>
<organism evidence="4 5">
    <name type="scientific">Motilibacter rhizosphaerae</name>
    <dbReference type="NCBI Taxonomy" id="598652"/>
    <lineage>
        <taxon>Bacteria</taxon>
        <taxon>Bacillati</taxon>
        <taxon>Actinomycetota</taxon>
        <taxon>Actinomycetes</taxon>
        <taxon>Motilibacterales</taxon>
        <taxon>Motilibacteraceae</taxon>
        <taxon>Motilibacter</taxon>
    </lineage>
</organism>
<evidence type="ECO:0000313" key="4">
    <source>
        <dbReference type="EMBL" id="RZS91000.1"/>
    </source>
</evidence>
<keyword evidence="2" id="KW-0472">Membrane</keyword>
<dbReference type="EMBL" id="SGXD01000001">
    <property type="protein sequence ID" value="RZS91000.1"/>
    <property type="molecule type" value="Genomic_DNA"/>
</dbReference>
<feature type="region of interest" description="Disordered" evidence="1">
    <location>
        <begin position="1"/>
        <end position="21"/>
    </location>
</feature>
<protein>
    <submittedName>
        <fullName evidence="4">Fatty acid desaturase</fullName>
    </submittedName>
</protein>
<feature type="compositionally biased region" description="Low complexity" evidence="1">
    <location>
        <begin position="1"/>
        <end position="16"/>
    </location>
</feature>
<keyword evidence="2" id="KW-0812">Transmembrane</keyword>
<proteinExistence type="predicted"/>
<dbReference type="GO" id="GO:0016717">
    <property type="term" value="F:oxidoreductase activity, acting on paired donors, with oxidation of a pair of donors resulting in the reduction of molecular oxygen to two molecules of water"/>
    <property type="evidence" value="ECO:0007669"/>
    <property type="project" value="TreeGrafter"/>
</dbReference>
<evidence type="ECO:0000313" key="5">
    <source>
        <dbReference type="Proteomes" id="UP000293638"/>
    </source>
</evidence>
<dbReference type="PIRSF" id="PIRSF015921">
    <property type="entry name" value="FA_sphinglp_des"/>
    <property type="match status" value="1"/>
</dbReference>
<dbReference type="GO" id="GO:0016020">
    <property type="term" value="C:membrane"/>
    <property type="evidence" value="ECO:0007669"/>
    <property type="project" value="TreeGrafter"/>
</dbReference>